<dbReference type="Pfam" id="PF00174">
    <property type="entry name" value="Oxidored_molyb"/>
    <property type="match status" value="1"/>
</dbReference>
<organism evidence="3 4">
    <name type="scientific">Stappia indica</name>
    <dbReference type="NCBI Taxonomy" id="538381"/>
    <lineage>
        <taxon>Bacteria</taxon>
        <taxon>Pseudomonadati</taxon>
        <taxon>Pseudomonadota</taxon>
        <taxon>Alphaproteobacteria</taxon>
        <taxon>Hyphomicrobiales</taxon>
        <taxon>Stappiaceae</taxon>
        <taxon>Stappia</taxon>
    </lineage>
</organism>
<dbReference type="AlphaFoldDB" id="A0A285R9M2"/>
<proteinExistence type="predicted"/>
<dbReference type="STRING" id="538381.GCA_001696535_01626"/>
<name>A0A285R9M2_9HYPH</name>
<dbReference type="RefSeq" id="WP_067217947.1">
    <property type="nucleotide sequence ID" value="NZ_JAJGNR010000001.1"/>
</dbReference>
<evidence type="ECO:0000313" key="4">
    <source>
        <dbReference type="Proteomes" id="UP000219331"/>
    </source>
</evidence>
<dbReference type="Gene3D" id="3.90.420.10">
    <property type="entry name" value="Oxidoreductase, molybdopterin-binding domain"/>
    <property type="match status" value="1"/>
</dbReference>
<gene>
    <name evidence="3" type="ORF">SAMN05421512_101499</name>
</gene>
<dbReference type="EMBL" id="OBML01000001">
    <property type="protein sequence ID" value="SOB90790.1"/>
    <property type="molecule type" value="Genomic_DNA"/>
</dbReference>
<evidence type="ECO:0000259" key="2">
    <source>
        <dbReference type="Pfam" id="PF00174"/>
    </source>
</evidence>
<evidence type="ECO:0000313" key="3">
    <source>
        <dbReference type="EMBL" id="SOB90790.1"/>
    </source>
</evidence>
<sequence length="161" mass="17757">MSLARFFLSLVAGMWLLAVPVAHASGPVVLTVEGNIEGNAPRDFTVADLEAMGVTKVTTSTPWHDKVVTFEGVLLSDLLDKVGGKGETIEGVALNNFYTEIPVSDATSYGVLLAFKADGSYLGVRDKGPLFVIYPFDRFPELRNELYYSRSIWQLRRIKLK</sequence>
<feature type="domain" description="Oxidoreductase molybdopterin-binding" evidence="2">
    <location>
        <begin position="58"/>
        <end position="134"/>
    </location>
</feature>
<accession>A0A285R9M2</accession>
<reference evidence="3 4" key="1">
    <citation type="submission" date="2017-08" db="EMBL/GenBank/DDBJ databases">
        <authorList>
            <person name="de Groot N.N."/>
        </authorList>
    </citation>
    <scope>NUCLEOTIDE SEQUENCE [LARGE SCALE GENOMIC DNA]</scope>
    <source>
        <strain evidence="3 4">USBA 352</strain>
    </source>
</reference>
<evidence type="ECO:0000256" key="1">
    <source>
        <dbReference type="SAM" id="SignalP"/>
    </source>
</evidence>
<protein>
    <recommendedName>
        <fullName evidence="2">Oxidoreductase molybdopterin-binding domain-containing protein</fullName>
    </recommendedName>
</protein>
<dbReference type="Proteomes" id="UP000219331">
    <property type="component" value="Unassembled WGS sequence"/>
</dbReference>
<dbReference type="InterPro" id="IPR036374">
    <property type="entry name" value="OxRdtase_Mopterin-bd_sf"/>
</dbReference>
<keyword evidence="1" id="KW-0732">Signal</keyword>
<dbReference type="OrthoDB" id="9798763at2"/>
<keyword evidence="4" id="KW-1185">Reference proteome</keyword>
<dbReference type="InterPro" id="IPR000572">
    <property type="entry name" value="OxRdtase_Mopterin-bd_dom"/>
</dbReference>
<feature type="signal peptide" evidence="1">
    <location>
        <begin position="1"/>
        <end position="24"/>
    </location>
</feature>
<feature type="chain" id="PRO_5011631271" description="Oxidoreductase molybdopterin-binding domain-containing protein" evidence="1">
    <location>
        <begin position="25"/>
        <end position="161"/>
    </location>
</feature>
<dbReference type="SUPFAM" id="SSF56524">
    <property type="entry name" value="Oxidoreductase molybdopterin-binding domain"/>
    <property type="match status" value="1"/>
</dbReference>